<comment type="catalytic activity">
    <reaction evidence="7">
        <text>Endonucleolytic cleavage of RNA, removing 5'-extranucleotides from tRNA precursor.</text>
        <dbReference type="EC" id="3.1.26.5"/>
    </reaction>
</comment>
<evidence type="ECO:0000256" key="3">
    <source>
        <dbReference type="ARBA" id="ARBA00022722"/>
    </source>
</evidence>
<evidence type="ECO:0000256" key="5">
    <source>
        <dbReference type="ARBA" id="ARBA00022801"/>
    </source>
</evidence>
<evidence type="ECO:0000256" key="6">
    <source>
        <dbReference type="ARBA" id="ARBA00022884"/>
    </source>
</evidence>
<dbReference type="Pfam" id="PF00825">
    <property type="entry name" value="Ribonuclease_P"/>
    <property type="match status" value="1"/>
</dbReference>
<reference evidence="9 10" key="1">
    <citation type="journal article" date="2019" name="Int. J. Syst. Evol. Microbiol.">
        <title>The Global Catalogue of Microorganisms (GCM) 10K type strain sequencing project: providing services to taxonomists for standard genome sequencing and annotation.</title>
        <authorList>
            <consortium name="The Broad Institute Genomics Platform"/>
            <consortium name="The Broad Institute Genome Sequencing Center for Infectious Disease"/>
            <person name="Wu L."/>
            <person name="Ma J."/>
        </authorList>
    </citation>
    <scope>NUCLEOTIDE SEQUENCE [LARGE SCALE GENOMIC DNA]</scope>
    <source>
        <strain evidence="9 10">JCM 16021</strain>
    </source>
</reference>
<comment type="subunit">
    <text evidence="7">Consists of a catalytic RNA component (M1 or rnpB) and a protein subunit.</text>
</comment>
<proteinExistence type="inferred from homology"/>
<evidence type="ECO:0000256" key="8">
    <source>
        <dbReference type="NCBIfam" id="TIGR00188"/>
    </source>
</evidence>
<keyword evidence="3 7" id="KW-0540">Nuclease</keyword>
<keyword evidence="2 7" id="KW-0819">tRNA processing</keyword>
<dbReference type="HAMAP" id="MF_00227">
    <property type="entry name" value="RNase_P"/>
    <property type="match status" value="1"/>
</dbReference>
<comment type="caution">
    <text evidence="9">The sequence shown here is derived from an EMBL/GenBank/DDBJ whole genome shotgun (WGS) entry which is preliminary data.</text>
</comment>
<evidence type="ECO:0000256" key="7">
    <source>
        <dbReference type="HAMAP-Rule" id="MF_00227"/>
    </source>
</evidence>
<gene>
    <name evidence="7 9" type="primary">rnpA</name>
    <name evidence="9" type="ORF">GCM10009843_41860</name>
</gene>
<dbReference type="PANTHER" id="PTHR33992">
    <property type="entry name" value="RIBONUCLEASE P PROTEIN COMPONENT"/>
    <property type="match status" value="1"/>
</dbReference>
<keyword evidence="6 7" id="KW-0694">RNA-binding</keyword>
<protein>
    <recommendedName>
        <fullName evidence="7 8">Ribonuclease P protein component</fullName>
        <shortName evidence="7">RNase P protein</shortName>
        <shortName evidence="7">RNaseP protein</shortName>
        <ecNumber evidence="7 8">3.1.26.5</ecNumber>
    </recommendedName>
    <alternativeName>
        <fullName evidence="7">Protein C5</fullName>
    </alternativeName>
</protein>
<organism evidence="9 10">
    <name type="scientific">Nocardioides bigeumensis</name>
    <dbReference type="NCBI Taxonomy" id="433657"/>
    <lineage>
        <taxon>Bacteria</taxon>
        <taxon>Bacillati</taxon>
        <taxon>Actinomycetota</taxon>
        <taxon>Actinomycetes</taxon>
        <taxon>Propionibacteriales</taxon>
        <taxon>Nocardioidaceae</taxon>
        <taxon>Nocardioides</taxon>
    </lineage>
</organism>
<dbReference type="EMBL" id="BAAAQQ010000014">
    <property type="protein sequence ID" value="GAA2134870.1"/>
    <property type="molecule type" value="Genomic_DNA"/>
</dbReference>
<evidence type="ECO:0000256" key="1">
    <source>
        <dbReference type="ARBA" id="ARBA00002663"/>
    </source>
</evidence>
<dbReference type="InterPro" id="IPR020568">
    <property type="entry name" value="Ribosomal_Su5_D2-typ_SF"/>
</dbReference>
<accession>A0ABN2Z0I3</accession>
<evidence type="ECO:0000313" key="10">
    <source>
        <dbReference type="Proteomes" id="UP001500575"/>
    </source>
</evidence>
<dbReference type="PANTHER" id="PTHR33992:SF1">
    <property type="entry name" value="RIBONUCLEASE P PROTEIN COMPONENT"/>
    <property type="match status" value="1"/>
</dbReference>
<name>A0ABN2Z0I3_9ACTN</name>
<dbReference type="NCBIfam" id="TIGR00188">
    <property type="entry name" value="rnpA"/>
    <property type="match status" value="1"/>
</dbReference>
<evidence type="ECO:0000256" key="4">
    <source>
        <dbReference type="ARBA" id="ARBA00022759"/>
    </source>
</evidence>
<keyword evidence="4 7" id="KW-0255">Endonuclease</keyword>
<dbReference type="InterPro" id="IPR020539">
    <property type="entry name" value="RNase_P_CS"/>
</dbReference>
<dbReference type="RefSeq" id="WP_344305810.1">
    <property type="nucleotide sequence ID" value="NZ_BAAAQQ010000014.1"/>
</dbReference>
<keyword evidence="10" id="KW-1185">Reference proteome</keyword>
<evidence type="ECO:0000256" key="2">
    <source>
        <dbReference type="ARBA" id="ARBA00022694"/>
    </source>
</evidence>
<keyword evidence="5 7" id="KW-0378">Hydrolase</keyword>
<comment type="function">
    <text evidence="1 7">RNaseP catalyzes the removal of the 5'-leader sequence from pre-tRNA to produce the mature 5'-terminus. It can also cleave other RNA substrates such as 4.5S RNA. The protein component plays an auxiliary but essential role in vivo by binding to the 5'-leader sequence and broadening the substrate specificity of the ribozyme.</text>
</comment>
<dbReference type="PROSITE" id="PS00648">
    <property type="entry name" value="RIBONUCLEASE_P"/>
    <property type="match status" value="1"/>
</dbReference>
<dbReference type="InterPro" id="IPR000100">
    <property type="entry name" value="RNase_P"/>
</dbReference>
<dbReference type="Proteomes" id="UP001500575">
    <property type="component" value="Unassembled WGS sequence"/>
</dbReference>
<dbReference type="EC" id="3.1.26.5" evidence="7 8"/>
<sequence>MLPRVHRVTTGDQFRVAIRDGRRSGTRLLVVHLTPGPAGEPAIDPGGAALPVAPTVGFVVSKAVGNAVTRNRVKRRLRHCAANQLGRLPAGAVLVVRAQPAAAAATSAELAADLDRALTKTLSRTA</sequence>
<comment type="similarity">
    <text evidence="7">Belongs to the RnpA family.</text>
</comment>
<dbReference type="InterPro" id="IPR014721">
    <property type="entry name" value="Ribsml_uS5_D2-typ_fold_subgr"/>
</dbReference>
<evidence type="ECO:0000313" key="9">
    <source>
        <dbReference type="EMBL" id="GAA2134870.1"/>
    </source>
</evidence>
<dbReference type="SUPFAM" id="SSF54211">
    <property type="entry name" value="Ribosomal protein S5 domain 2-like"/>
    <property type="match status" value="1"/>
</dbReference>
<dbReference type="Gene3D" id="3.30.230.10">
    <property type="match status" value="1"/>
</dbReference>